<dbReference type="Pfam" id="PF20789">
    <property type="entry name" value="4HBT_3C"/>
    <property type="match status" value="1"/>
</dbReference>
<dbReference type="InterPro" id="IPR049450">
    <property type="entry name" value="ACOT8-like_C"/>
</dbReference>
<organism evidence="3 4">
    <name type="scientific">Novosphingobium malaysiense</name>
    <dbReference type="NCBI Taxonomy" id="1348853"/>
    <lineage>
        <taxon>Bacteria</taxon>
        <taxon>Pseudomonadati</taxon>
        <taxon>Pseudomonadota</taxon>
        <taxon>Alphaproteobacteria</taxon>
        <taxon>Sphingomonadales</taxon>
        <taxon>Sphingomonadaceae</taxon>
        <taxon>Novosphingobium</taxon>
    </lineage>
</organism>
<comment type="caution">
    <text evidence="3">The sequence shown here is derived from an EMBL/GenBank/DDBJ whole genome shotgun (WGS) entry which is preliminary data.</text>
</comment>
<dbReference type="InterPro" id="IPR049449">
    <property type="entry name" value="TesB_ACOT8-like_N"/>
</dbReference>
<dbReference type="Gene3D" id="2.40.160.210">
    <property type="entry name" value="Acyl-CoA thioesterase, double hotdog domain"/>
    <property type="match status" value="1"/>
</dbReference>
<dbReference type="Pfam" id="PF13622">
    <property type="entry name" value="4HBT_3"/>
    <property type="match status" value="1"/>
</dbReference>
<evidence type="ECO:0000313" key="4">
    <source>
        <dbReference type="Proteomes" id="UP000031057"/>
    </source>
</evidence>
<proteinExistence type="predicted"/>
<evidence type="ECO:0000259" key="2">
    <source>
        <dbReference type="Pfam" id="PF20789"/>
    </source>
</evidence>
<dbReference type="SUPFAM" id="SSF54637">
    <property type="entry name" value="Thioesterase/thiol ester dehydrase-isomerase"/>
    <property type="match status" value="2"/>
</dbReference>
<dbReference type="AlphaFoldDB" id="A0A0B1ZLI0"/>
<dbReference type="InterPro" id="IPR042171">
    <property type="entry name" value="Acyl-CoA_hotdog"/>
</dbReference>
<feature type="domain" description="Acyl-CoA thioesterase-like N-terminal HotDog" evidence="1">
    <location>
        <begin position="23"/>
        <end position="106"/>
    </location>
</feature>
<evidence type="ECO:0000313" key="3">
    <source>
        <dbReference type="EMBL" id="KHK91426.1"/>
    </source>
</evidence>
<name>A0A0B1ZLI0_9SPHN</name>
<accession>A0A0B1ZLI0</accession>
<dbReference type="Proteomes" id="UP000031057">
    <property type="component" value="Unassembled WGS sequence"/>
</dbReference>
<keyword evidence="4" id="KW-1185">Reference proteome</keyword>
<evidence type="ECO:0000259" key="1">
    <source>
        <dbReference type="Pfam" id="PF13622"/>
    </source>
</evidence>
<sequence length="262" mass="28350">MTGFAGLLTAAKPLEDGLALMVPETWHQGRTAYGGFSSALALAAACKIGGDGLPPLRSAQMAMMAPVNGRVEARARIERAGRNATWIAAEIHAEKGLAFSASFVFMGAVDSGLHINDRPTPEHLVPCDEARAVTYTRHTPAFLANNFETRHALLPREGKRPEMCRWVRTCERDRLDPMVEMLLVGDALPPGVMPMLHAAVPVSTMHWQVNLLTPAPATQDGWWLLSTVGDYAECGCSSQRMAIWNTQGEPVMAGMQSIALFG</sequence>
<dbReference type="RefSeq" id="WP_039283565.1">
    <property type="nucleotide sequence ID" value="NZ_JTDI01000003.1"/>
</dbReference>
<feature type="domain" description="Acyl-CoA thioesterase-like C-terminal" evidence="2">
    <location>
        <begin position="136"/>
        <end position="258"/>
    </location>
</feature>
<gene>
    <name evidence="3" type="ORF">LK12_11320</name>
</gene>
<dbReference type="OrthoDB" id="7059210at2"/>
<dbReference type="STRING" id="1348853.LK12_11320"/>
<protein>
    <recommendedName>
        <fullName evidence="5">Acyl-CoA thioesterase</fullName>
    </recommendedName>
</protein>
<evidence type="ECO:0008006" key="5">
    <source>
        <dbReference type="Google" id="ProtNLM"/>
    </source>
</evidence>
<reference evidence="3 4" key="1">
    <citation type="submission" date="2014-10" db="EMBL/GenBank/DDBJ databases">
        <title>Genome sequence of Novosphingobium malaysiense MUSC 273(T).</title>
        <authorList>
            <person name="Lee L.-H."/>
        </authorList>
    </citation>
    <scope>NUCLEOTIDE SEQUENCE [LARGE SCALE GENOMIC DNA]</scope>
    <source>
        <strain evidence="3 4">MUSC 273</strain>
    </source>
</reference>
<dbReference type="EMBL" id="JTDI01000003">
    <property type="protein sequence ID" value="KHK91426.1"/>
    <property type="molecule type" value="Genomic_DNA"/>
</dbReference>
<dbReference type="InterPro" id="IPR029069">
    <property type="entry name" value="HotDog_dom_sf"/>
</dbReference>